<dbReference type="GeneTree" id="ENSGT00940000158696"/>
<evidence type="ECO:0000256" key="5">
    <source>
        <dbReference type="ARBA" id="ARBA00022989"/>
    </source>
</evidence>
<dbReference type="GO" id="GO:0012505">
    <property type="term" value="C:endomembrane system"/>
    <property type="evidence" value="ECO:0007669"/>
    <property type="project" value="UniProtKB-SubCell"/>
</dbReference>
<comment type="similarity">
    <text evidence="3">Belongs to the AIG1 family.</text>
</comment>
<reference evidence="18" key="1">
    <citation type="submission" date="2021-06" db="EMBL/GenBank/DDBJ databases">
        <authorList>
            <consortium name="Wellcome Sanger Institute Data Sharing"/>
        </authorList>
    </citation>
    <scope>NUCLEOTIDE SEQUENCE [LARGE SCALE GENOMIC DNA]</scope>
</reference>
<proteinExistence type="inferred from homology"/>
<evidence type="ECO:0000256" key="14">
    <source>
        <dbReference type="ARBA" id="ARBA00049296"/>
    </source>
</evidence>
<evidence type="ECO:0000256" key="9">
    <source>
        <dbReference type="ARBA" id="ARBA00047863"/>
    </source>
</evidence>
<organism evidence="18 19">
    <name type="scientific">Erpetoichthys calabaricus</name>
    <name type="common">Rope fish</name>
    <name type="synonym">Calamoichthys calabaricus</name>
    <dbReference type="NCBI Taxonomy" id="27687"/>
    <lineage>
        <taxon>Eukaryota</taxon>
        <taxon>Metazoa</taxon>
        <taxon>Chordata</taxon>
        <taxon>Craniata</taxon>
        <taxon>Vertebrata</taxon>
        <taxon>Euteleostomi</taxon>
        <taxon>Actinopterygii</taxon>
        <taxon>Polypteriformes</taxon>
        <taxon>Polypteridae</taxon>
        <taxon>Erpetoichthys</taxon>
    </lineage>
</organism>
<evidence type="ECO:0000256" key="4">
    <source>
        <dbReference type="ARBA" id="ARBA00022692"/>
    </source>
</evidence>
<dbReference type="GO" id="GO:0016020">
    <property type="term" value="C:membrane"/>
    <property type="evidence" value="ECO:0007669"/>
    <property type="project" value="InterPro"/>
</dbReference>
<dbReference type="Ensembl" id="ENSECRT00000003392.1">
    <property type="protein sequence ID" value="ENSECRP00000003335.1"/>
    <property type="gene ID" value="ENSECRG00000002283.1"/>
</dbReference>
<evidence type="ECO:0000256" key="11">
    <source>
        <dbReference type="ARBA" id="ARBA00048701"/>
    </source>
</evidence>
<name>A0A8C4RL58_ERPCA</name>
<evidence type="ECO:0000313" key="18">
    <source>
        <dbReference type="Ensembl" id="ENSECRP00000003335.1"/>
    </source>
</evidence>
<comment type="catalytic activity">
    <reaction evidence="15">
        <text>13-(9Z-hexadecenoyloxy)-octadecanoate + H2O = 13-hydroxy-octadecanoate + (9Z)-hexadecenoate + H(+)</text>
        <dbReference type="Rhea" id="RHEA:52076"/>
        <dbReference type="ChEBI" id="CHEBI:15377"/>
        <dbReference type="ChEBI" id="CHEBI:15378"/>
        <dbReference type="ChEBI" id="CHEBI:32372"/>
        <dbReference type="ChEBI" id="CHEBI:136304"/>
        <dbReference type="ChEBI" id="CHEBI:136315"/>
    </reaction>
    <physiologicalReaction direction="left-to-right" evidence="15">
        <dbReference type="Rhea" id="RHEA:52077"/>
    </physiologicalReaction>
</comment>
<keyword evidence="6 17" id="KW-0472">Membrane</keyword>
<comment type="catalytic activity">
    <reaction evidence="9">
        <text>9-hexadecanoyloxy-octadecanoate + H2O = 9-hydroxy-octadecanoate + hexadecanoate + H(+)</text>
        <dbReference type="Rhea" id="RHEA:52052"/>
        <dbReference type="ChEBI" id="CHEBI:7896"/>
        <dbReference type="ChEBI" id="CHEBI:15377"/>
        <dbReference type="ChEBI" id="CHEBI:15378"/>
        <dbReference type="ChEBI" id="CHEBI:83670"/>
        <dbReference type="ChEBI" id="CHEBI:136286"/>
    </reaction>
    <physiologicalReaction direction="left-to-right" evidence="9">
        <dbReference type="Rhea" id="RHEA:52053"/>
    </physiologicalReaction>
</comment>
<evidence type="ECO:0000256" key="17">
    <source>
        <dbReference type="SAM" id="Phobius"/>
    </source>
</evidence>
<evidence type="ECO:0000256" key="8">
    <source>
        <dbReference type="ARBA" id="ARBA00047427"/>
    </source>
</evidence>
<dbReference type="Pfam" id="PF04750">
    <property type="entry name" value="Far-17a_AIG1"/>
    <property type="match status" value="1"/>
</dbReference>
<feature type="transmembrane region" description="Helical" evidence="17">
    <location>
        <begin position="37"/>
        <end position="60"/>
    </location>
</feature>
<evidence type="ECO:0000256" key="6">
    <source>
        <dbReference type="ARBA" id="ARBA00023136"/>
    </source>
</evidence>
<reference evidence="18" key="3">
    <citation type="submission" date="2025-09" db="UniProtKB">
        <authorList>
            <consortium name="Ensembl"/>
        </authorList>
    </citation>
    <scope>IDENTIFICATION</scope>
</reference>
<dbReference type="PANTHER" id="PTHR10989">
    <property type="entry name" value="ANDROGEN-INDUCED PROTEIN 1-RELATED"/>
    <property type="match status" value="1"/>
</dbReference>
<comment type="catalytic activity">
    <reaction evidence="7">
        <text>12-hexadecanoyloxy-octadecanoate + H2O = 12-hydroxyoctadecanoate + hexadecanoate + H(+)</text>
        <dbReference type="Rhea" id="RHEA:52056"/>
        <dbReference type="ChEBI" id="CHEBI:7896"/>
        <dbReference type="ChEBI" id="CHEBI:15377"/>
        <dbReference type="ChEBI" id="CHEBI:15378"/>
        <dbReference type="ChEBI" id="CHEBI:83677"/>
        <dbReference type="ChEBI" id="CHEBI:84201"/>
    </reaction>
    <physiologicalReaction direction="left-to-right" evidence="7">
        <dbReference type="Rhea" id="RHEA:52057"/>
    </physiologicalReaction>
</comment>
<comment type="catalytic activity">
    <reaction evidence="14">
        <text>13-(9Z-octadecenoyloxy)-octadecanoate + H2O = 13-hydroxy-octadecanoate + (9Z)-octadecenoate + H(+)</text>
        <dbReference type="Rhea" id="RHEA:52064"/>
        <dbReference type="ChEBI" id="CHEBI:15377"/>
        <dbReference type="ChEBI" id="CHEBI:15378"/>
        <dbReference type="ChEBI" id="CHEBI:30823"/>
        <dbReference type="ChEBI" id="CHEBI:136303"/>
        <dbReference type="ChEBI" id="CHEBI:136304"/>
    </reaction>
    <physiologicalReaction direction="left-to-right" evidence="14">
        <dbReference type="Rhea" id="RHEA:52065"/>
    </physiologicalReaction>
</comment>
<evidence type="ECO:0000256" key="2">
    <source>
        <dbReference type="ARBA" id="ARBA00004127"/>
    </source>
</evidence>
<comment type="catalytic activity">
    <reaction evidence="10">
        <text>12-octadecanoyloxy-octadecanoate + H2O = 12-hydroxyoctadecanoate + octadecanoate + H(+)</text>
        <dbReference type="Rhea" id="RHEA:52080"/>
        <dbReference type="ChEBI" id="CHEBI:15377"/>
        <dbReference type="ChEBI" id="CHEBI:15378"/>
        <dbReference type="ChEBI" id="CHEBI:25629"/>
        <dbReference type="ChEBI" id="CHEBI:84201"/>
        <dbReference type="ChEBI" id="CHEBI:136330"/>
    </reaction>
    <physiologicalReaction direction="left-to-right" evidence="10">
        <dbReference type="Rhea" id="RHEA:52081"/>
    </physiologicalReaction>
</comment>
<evidence type="ECO:0000256" key="10">
    <source>
        <dbReference type="ARBA" id="ARBA00048680"/>
    </source>
</evidence>
<dbReference type="Proteomes" id="UP000694620">
    <property type="component" value="Chromosome 1"/>
</dbReference>
<comment type="catalytic activity">
    <reaction evidence="13">
        <text>9-octadecanoyloxy-octadecanoate + H2O = 9-hydroxy-octadecanoate + octadecanoate + H(+)</text>
        <dbReference type="Rhea" id="RHEA:52096"/>
        <dbReference type="ChEBI" id="CHEBI:15377"/>
        <dbReference type="ChEBI" id="CHEBI:15378"/>
        <dbReference type="ChEBI" id="CHEBI:25629"/>
        <dbReference type="ChEBI" id="CHEBI:136286"/>
        <dbReference type="ChEBI" id="CHEBI:136373"/>
    </reaction>
    <physiologicalReaction direction="left-to-right" evidence="13">
        <dbReference type="Rhea" id="RHEA:52097"/>
    </physiologicalReaction>
</comment>
<reference evidence="18" key="2">
    <citation type="submission" date="2025-08" db="UniProtKB">
        <authorList>
            <consortium name="Ensembl"/>
        </authorList>
    </citation>
    <scope>IDENTIFICATION</scope>
</reference>
<dbReference type="AlphaFoldDB" id="A0A8C4RL58"/>
<dbReference type="PANTHER" id="PTHR10989:SF11">
    <property type="entry name" value="ANDROGEN-INDUCED GENE 1 PROTEIN"/>
    <property type="match status" value="1"/>
</dbReference>
<dbReference type="InterPro" id="IPR006838">
    <property type="entry name" value="ADTRP_AIG1"/>
</dbReference>
<keyword evidence="4 17" id="KW-0812">Transmembrane</keyword>
<evidence type="ECO:0000256" key="13">
    <source>
        <dbReference type="ARBA" id="ARBA00049221"/>
    </source>
</evidence>
<evidence type="ECO:0000256" key="1">
    <source>
        <dbReference type="ARBA" id="ARBA00000923"/>
    </source>
</evidence>
<evidence type="ECO:0000256" key="7">
    <source>
        <dbReference type="ARBA" id="ARBA00047368"/>
    </source>
</evidence>
<comment type="catalytic activity">
    <reaction evidence="12">
        <text>9-(9Z-octadecenoyloxy)-octadecanoate + H2O = 9-hydroxy-octadecanoate + (9Z)-octadecenoate + H(+)</text>
        <dbReference type="Rhea" id="RHEA:52048"/>
        <dbReference type="ChEBI" id="CHEBI:15377"/>
        <dbReference type="ChEBI" id="CHEBI:15378"/>
        <dbReference type="ChEBI" id="CHEBI:30823"/>
        <dbReference type="ChEBI" id="CHEBI:136282"/>
        <dbReference type="ChEBI" id="CHEBI:136286"/>
    </reaction>
    <physiologicalReaction direction="left-to-right" evidence="12">
        <dbReference type="Rhea" id="RHEA:52049"/>
    </physiologicalReaction>
</comment>
<comment type="subcellular location">
    <subcellularLocation>
        <location evidence="2">Endomembrane system</location>
        <topology evidence="2">Multi-pass membrane protein</topology>
    </subcellularLocation>
</comment>
<evidence type="ECO:0000256" key="15">
    <source>
        <dbReference type="ARBA" id="ARBA00049322"/>
    </source>
</evidence>
<comment type="catalytic activity">
    <reaction evidence="8">
        <text>13-octadecanoyloxy-octadecanoate + H2O = 13-hydroxy-octadecanoate + octadecanoate + H(+)</text>
        <dbReference type="Rhea" id="RHEA:52084"/>
        <dbReference type="ChEBI" id="CHEBI:15377"/>
        <dbReference type="ChEBI" id="CHEBI:15378"/>
        <dbReference type="ChEBI" id="CHEBI:25629"/>
        <dbReference type="ChEBI" id="CHEBI:136304"/>
        <dbReference type="ChEBI" id="CHEBI:136335"/>
    </reaction>
    <physiologicalReaction direction="left-to-right" evidence="8">
        <dbReference type="Rhea" id="RHEA:52085"/>
    </physiologicalReaction>
</comment>
<protein>
    <submittedName>
        <fullName evidence="18">Androgen-induced 1 (H. sapiens)</fullName>
    </submittedName>
</protein>
<accession>A0A8C4RL58</accession>
<evidence type="ECO:0000256" key="12">
    <source>
        <dbReference type="ARBA" id="ARBA00048800"/>
    </source>
</evidence>
<sequence length="150" mass="17514">HQYAPHQICVLTDLPSLHRKANENQEQERQLIGLRNWMMAVLAFPVGVFVVTMMWAIYLYDSDLVYPWLLDNFIPQWLNHGMHTTVLPFILIEMRLTHHFYPSWLCGLVTACSFAQINPVMTFFFFNGSNTALRAGAGQKWLGSRWEQKK</sequence>
<evidence type="ECO:0000256" key="3">
    <source>
        <dbReference type="ARBA" id="ARBA00009300"/>
    </source>
</evidence>
<comment type="catalytic activity">
    <reaction evidence="16">
        <text>12-(9Z-hexadecenoyloxy)-octadecanoate + H2O = 12-hydroxyoctadecanoate + (9Z)-hexadecenoate + H(+)</text>
        <dbReference type="Rhea" id="RHEA:52072"/>
        <dbReference type="ChEBI" id="CHEBI:15377"/>
        <dbReference type="ChEBI" id="CHEBI:15378"/>
        <dbReference type="ChEBI" id="CHEBI:32372"/>
        <dbReference type="ChEBI" id="CHEBI:84201"/>
        <dbReference type="ChEBI" id="CHEBI:136312"/>
    </reaction>
    <physiologicalReaction direction="left-to-right" evidence="16">
        <dbReference type="Rhea" id="RHEA:52073"/>
    </physiologicalReaction>
</comment>
<keyword evidence="5 17" id="KW-1133">Transmembrane helix</keyword>
<feature type="transmembrane region" description="Helical" evidence="17">
    <location>
        <begin position="101"/>
        <end position="126"/>
    </location>
</feature>
<evidence type="ECO:0000256" key="16">
    <source>
        <dbReference type="ARBA" id="ARBA00049428"/>
    </source>
</evidence>
<comment type="catalytic activity">
    <reaction evidence="1">
        <text>9-(9Z-hexadecenoyloxy)-octadecanoate + H2O = (9Z)-hexadecenoate + 9-hydroxy-octadecanoate + H(+)</text>
        <dbReference type="Rhea" id="RHEA:52068"/>
        <dbReference type="ChEBI" id="CHEBI:15377"/>
        <dbReference type="ChEBI" id="CHEBI:15378"/>
        <dbReference type="ChEBI" id="CHEBI:32372"/>
        <dbReference type="ChEBI" id="CHEBI:136286"/>
        <dbReference type="ChEBI" id="CHEBI:136309"/>
    </reaction>
    <physiologicalReaction direction="left-to-right" evidence="1">
        <dbReference type="Rhea" id="RHEA:52069"/>
    </physiologicalReaction>
</comment>
<evidence type="ECO:0000313" key="19">
    <source>
        <dbReference type="Proteomes" id="UP000694620"/>
    </source>
</evidence>
<keyword evidence="19" id="KW-1185">Reference proteome</keyword>
<comment type="catalytic activity">
    <reaction evidence="11">
        <text>12-(9Z-octadecenoyloxy)-octadecanoate + H2O = 12-hydroxyoctadecanoate + (9Z)-octadecenoate + H(+)</text>
        <dbReference type="Rhea" id="RHEA:52060"/>
        <dbReference type="ChEBI" id="CHEBI:15377"/>
        <dbReference type="ChEBI" id="CHEBI:15378"/>
        <dbReference type="ChEBI" id="CHEBI:30823"/>
        <dbReference type="ChEBI" id="CHEBI:84201"/>
        <dbReference type="ChEBI" id="CHEBI:136302"/>
    </reaction>
    <physiologicalReaction direction="left-to-right" evidence="11">
        <dbReference type="Rhea" id="RHEA:52061"/>
    </physiologicalReaction>
</comment>